<dbReference type="EMBL" id="LSOG01000036">
    <property type="protein sequence ID" value="OEH47951.1"/>
    <property type="molecule type" value="Genomic_DNA"/>
</dbReference>
<protein>
    <submittedName>
        <fullName evidence="1">Uncharacterized protein</fullName>
    </submittedName>
</protein>
<evidence type="ECO:0000313" key="2">
    <source>
        <dbReference type="Proteomes" id="UP000095229"/>
    </source>
</evidence>
<reference evidence="1 2" key="1">
    <citation type="submission" date="2016-02" db="EMBL/GenBank/DDBJ databases">
        <title>Secondary metabolites in Legionella.</title>
        <authorList>
            <person name="Tobias N.J."/>
            <person name="Bode H.B."/>
        </authorList>
    </citation>
    <scope>NUCLEOTIDE SEQUENCE [LARGE SCALE GENOMIC DNA]</scope>
    <source>
        <strain evidence="1 2">DSM 19216</strain>
    </source>
</reference>
<evidence type="ECO:0000313" key="1">
    <source>
        <dbReference type="EMBL" id="OEH47951.1"/>
    </source>
</evidence>
<dbReference type="AlphaFoldDB" id="A0A1E5JTV2"/>
<accession>A0A1E5JTV2</accession>
<sequence length="51" mass="5960">MSHFHQTKAQSHLDDMTVKIACRIEDEARDDERVFILGTSEADKKNYTLTY</sequence>
<proteinExistence type="predicted"/>
<name>A0A1E5JTV2_9GAMM</name>
<dbReference type="STRING" id="45071.Lpar_2098"/>
<dbReference type="Proteomes" id="UP000095229">
    <property type="component" value="Unassembled WGS sequence"/>
</dbReference>
<keyword evidence="2" id="KW-1185">Reference proteome</keyword>
<comment type="caution">
    <text evidence="1">The sequence shown here is derived from an EMBL/GenBank/DDBJ whole genome shotgun (WGS) entry which is preliminary data.</text>
</comment>
<dbReference type="PATRIC" id="fig|45071.6.peg.2251"/>
<gene>
    <name evidence="1" type="ORF">lpari_01139</name>
</gene>
<organism evidence="1 2">
    <name type="scientific">Legionella parisiensis</name>
    <dbReference type="NCBI Taxonomy" id="45071"/>
    <lineage>
        <taxon>Bacteria</taxon>
        <taxon>Pseudomonadati</taxon>
        <taxon>Pseudomonadota</taxon>
        <taxon>Gammaproteobacteria</taxon>
        <taxon>Legionellales</taxon>
        <taxon>Legionellaceae</taxon>
        <taxon>Legionella</taxon>
    </lineage>
</organism>